<evidence type="ECO:0000313" key="5">
    <source>
        <dbReference type="RefSeq" id="XP_055861021.1"/>
    </source>
</evidence>
<keyword evidence="4" id="KW-1185">Reference proteome</keyword>
<feature type="region of interest" description="Disordered" evidence="2">
    <location>
        <begin position="427"/>
        <end position="489"/>
    </location>
</feature>
<feature type="compositionally biased region" description="Basic and acidic residues" evidence="2">
    <location>
        <begin position="473"/>
        <end position="484"/>
    </location>
</feature>
<dbReference type="Proteomes" id="UP001165740">
    <property type="component" value="Chromosome 11"/>
</dbReference>
<dbReference type="SUPFAM" id="SSF57756">
    <property type="entry name" value="Retrovirus zinc finger-like domains"/>
    <property type="match status" value="2"/>
</dbReference>
<dbReference type="Gene3D" id="4.10.60.10">
    <property type="entry name" value="Zinc finger, CCHC-type"/>
    <property type="match status" value="2"/>
</dbReference>
<dbReference type="RefSeq" id="XP_055861021.1">
    <property type="nucleotide sequence ID" value="XM_056005046.1"/>
</dbReference>
<organism evidence="4 5">
    <name type="scientific">Biomphalaria glabrata</name>
    <name type="common">Bloodfluke planorb</name>
    <name type="synonym">Freshwater snail</name>
    <dbReference type="NCBI Taxonomy" id="6526"/>
    <lineage>
        <taxon>Eukaryota</taxon>
        <taxon>Metazoa</taxon>
        <taxon>Spiralia</taxon>
        <taxon>Lophotrochozoa</taxon>
        <taxon>Mollusca</taxon>
        <taxon>Gastropoda</taxon>
        <taxon>Heterobranchia</taxon>
        <taxon>Euthyneura</taxon>
        <taxon>Panpulmonata</taxon>
        <taxon>Hygrophila</taxon>
        <taxon>Lymnaeoidea</taxon>
        <taxon>Planorbidae</taxon>
        <taxon>Biomphalaria</taxon>
    </lineage>
</organism>
<feature type="domain" description="CCHC-type" evidence="3">
    <location>
        <begin position="413"/>
        <end position="428"/>
    </location>
</feature>
<dbReference type="AlphaFoldDB" id="A0A9W2YEB2"/>
<dbReference type="PANTHER" id="PTHR46888">
    <property type="entry name" value="ZINC KNUCKLE DOMAINCONTAINING PROTEIN-RELATED"/>
    <property type="match status" value="1"/>
</dbReference>
<evidence type="ECO:0000259" key="3">
    <source>
        <dbReference type="PROSITE" id="PS50158"/>
    </source>
</evidence>
<feature type="region of interest" description="Disordered" evidence="2">
    <location>
        <begin position="355"/>
        <end position="402"/>
    </location>
</feature>
<dbReference type="InterPro" id="IPR038269">
    <property type="entry name" value="SCAN_sf"/>
</dbReference>
<sequence length="697" mass="81484">MATTSGYDLEEFRKKLIHEAKTELELRGKELTAYVQQMVAAEAERLEREKARGREKEKEEAERLEREKARGREKEKEEADRIEREKVRETEKLEREKVREAEKLEREKVREAERIEREKKEEADRKVRIQVEQMRIEASVSVPTEGNSNNSANIESHSSAAWMKKKIQPFAEDKDDIGDYLKRFEIKLAKFNVQEKEWSEILLDFVHGKALTICQNHDHSMQNSYQVLKKELLNAYGHNAATFRKKYYENTPSSQVDPQTTINSEKDFFTKWLGFQNVENTYEGLRNFILIDNFINKCDPQLQSFVKERNPKVIEDLVEIIRIFKNAYPNNPLSVSDHKKVIDLVNYVKRNDVSDRDYGRRNDRSRERGNNGRDRYEGLNDRPWENENNGRESYDRRIDRPKAGDRNFRDVTCFNCQEKGHMAYQCKKHRGNGAGNGNTQDNSGTRGRRGNQGNRRQVRDNRPPDRVNFVRSIQDRDRDSGHSEPDEEINYVDCGEDRFKLYPGMINNKQVNVIRDTASSTLAVRGGLVKSKDYLGYTKSVRLADGAVKRFEACKVFLRSPLYTGYCEGVAMPRLSRDVLLGNVTGVKAASDKQVRSWRSRYNNMRRNKPSNDRICFNCHKHGHIAKDCWSRAEQSEQKIASSDRRRRSVSDSDDRRDDYGSGNRKSYRGRRPQAGYSGVRRDVNSSWREQMYESCR</sequence>
<dbReference type="SMART" id="SM00343">
    <property type="entry name" value="ZnF_C2HC"/>
    <property type="match status" value="2"/>
</dbReference>
<dbReference type="PANTHER" id="PTHR46888:SF1">
    <property type="entry name" value="RIBONUCLEASE H"/>
    <property type="match status" value="1"/>
</dbReference>
<name>A0A9W2YEB2_BIOGL</name>
<feature type="domain" description="CCHC-type" evidence="3">
    <location>
        <begin position="616"/>
        <end position="629"/>
    </location>
</feature>
<gene>
    <name evidence="5" type="primary">LOC106077888</name>
</gene>
<proteinExistence type="predicted"/>
<keyword evidence="1" id="KW-0863">Zinc-finger</keyword>
<protein>
    <submittedName>
        <fullName evidence="5">Intersectin-2-like isoform X1</fullName>
    </submittedName>
</protein>
<dbReference type="InterPro" id="IPR001878">
    <property type="entry name" value="Znf_CCHC"/>
</dbReference>
<dbReference type="GO" id="GO:0008270">
    <property type="term" value="F:zinc ion binding"/>
    <property type="evidence" value="ECO:0007669"/>
    <property type="project" value="UniProtKB-KW"/>
</dbReference>
<keyword evidence="1" id="KW-0862">Zinc</keyword>
<reference evidence="5" key="1">
    <citation type="submission" date="2025-08" db="UniProtKB">
        <authorList>
            <consortium name="RefSeq"/>
        </authorList>
    </citation>
    <scope>IDENTIFICATION</scope>
</reference>
<evidence type="ECO:0000313" key="4">
    <source>
        <dbReference type="Proteomes" id="UP001165740"/>
    </source>
</evidence>
<feature type="region of interest" description="Disordered" evidence="2">
    <location>
        <begin position="46"/>
        <end position="97"/>
    </location>
</feature>
<evidence type="ECO:0000256" key="2">
    <source>
        <dbReference type="SAM" id="MobiDB-lite"/>
    </source>
</evidence>
<keyword evidence="1" id="KW-0479">Metal-binding</keyword>
<feature type="region of interest" description="Disordered" evidence="2">
    <location>
        <begin position="640"/>
        <end position="684"/>
    </location>
</feature>
<dbReference type="Pfam" id="PF00098">
    <property type="entry name" value="zf-CCHC"/>
    <property type="match status" value="1"/>
</dbReference>
<dbReference type="PROSITE" id="PS50158">
    <property type="entry name" value="ZF_CCHC"/>
    <property type="match status" value="2"/>
</dbReference>
<feature type="compositionally biased region" description="Basic and acidic residues" evidence="2">
    <location>
        <begin position="649"/>
        <end position="660"/>
    </location>
</feature>
<evidence type="ECO:0000256" key="1">
    <source>
        <dbReference type="PROSITE-ProRule" id="PRU00047"/>
    </source>
</evidence>
<dbReference type="GeneID" id="106077888"/>
<accession>A0A9W2YEB2</accession>
<dbReference type="SUPFAM" id="SSF47353">
    <property type="entry name" value="Retrovirus capsid dimerization domain-like"/>
    <property type="match status" value="1"/>
</dbReference>
<dbReference type="Gene3D" id="1.10.4020.10">
    <property type="entry name" value="DNA breaking-rejoining enzymes"/>
    <property type="match status" value="1"/>
</dbReference>
<dbReference type="InterPro" id="IPR036875">
    <property type="entry name" value="Znf_CCHC_sf"/>
</dbReference>
<dbReference type="GO" id="GO:0003676">
    <property type="term" value="F:nucleic acid binding"/>
    <property type="evidence" value="ECO:0007669"/>
    <property type="project" value="InterPro"/>
</dbReference>
<dbReference type="OrthoDB" id="6119297at2759"/>